<evidence type="ECO:0000313" key="3">
    <source>
        <dbReference type="Proteomes" id="UP000265520"/>
    </source>
</evidence>
<proteinExistence type="predicted"/>
<keyword evidence="3" id="KW-1185">Reference proteome</keyword>
<feature type="region of interest" description="Disordered" evidence="1">
    <location>
        <begin position="1"/>
        <end position="22"/>
    </location>
</feature>
<reference evidence="2 3" key="1">
    <citation type="journal article" date="2018" name="Front. Plant Sci.">
        <title>Red Clover (Trifolium pratense) and Zigzag Clover (T. medium) - A Picture of Genomic Similarities and Differences.</title>
        <authorList>
            <person name="Dluhosova J."/>
            <person name="Istvanek J."/>
            <person name="Nedelnik J."/>
            <person name="Repkova J."/>
        </authorList>
    </citation>
    <scope>NUCLEOTIDE SEQUENCE [LARGE SCALE GENOMIC DNA]</scope>
    <source>
        <strain evidence="3">cv. 10/8</strain>
        <tissue evidence="2">Leaf</tissue>
    </source>
</reference>
<evidence type="ECO:0000256" key="1">
    <source>
        <dbReference type="SAM" id="MobiDB-lite"/>
    </source>
</evidence>
<evidence type="ECO:0000313" key="2">
    <source>
        <dbReference type="EMBL" id="MCI71238.1"/>
    </source>
</evidence>
<comment type="caution">
    <text evidence="2">The sequence shown here is derived from an EMBL/GenBank/DDBJ whole genome shotgun (WGS) entry which is preliminary data.</text>
</comment>
<dbReference type="AlphaFoldDB" id="A0A392UDX2"/>
<name>A0A392UDX2_9FABA</name>
<sequence>MAHLEQFEGLIGSGESSPIDLK</sequence>
<dbReference type="Proteomes" id="UP000265520">
    <property type="component" value="Unassembled WGS sequence"/>
</dbReference>
<dbReference type="EMBL" id="LXQA010792537">
    <property type="protein sequence ID" value="MCI71238.1"/>
    <property type="molecule type" value="Genomic_DNA"/>
</dbReference>
<protein>
    <submittedName>
        <fullName evidence="2">Uncharacterized protein</fullName>
    </submittedName>
</protein>
<accession>A0A392UDX2</accession>
<organism evidence="2 3">
    <name type="scientific">Trifolium medium</name>
    <dbReference type="NCBI Taxonomy" id="97028"/>
    <lineage>
        <taxon>Eukaryota</taxon>
        <taxon>Viridiplantae</taxon>
        <taxon>Streptophyta</taxon>
        <taxon>Embryophyta</taxon>
        <taxon>Tracheophyta</taxon>
        <taxon>Spermatophyta</taxon>
        <taxon>Magnoliopsida</taxon>
        <taxon>eudicotyledons</taxon>
        <taxon>Gunneridae</taxon>
        <taxon>Pentapetalae</taxon>
        <taxon>rosids</taxon>
        <taxon>fabids</taxon>
        <taxon>Fabales</taxon>
        <taxon>Fabaceae</taxon>
        <taxon>Papilionoideae</taxon>
        <taxon>50 kb inversion clade</taxon>
        <taxon>NPAAA clade</taxon>
        <taxon>Hologalegina</taxon>
        <taxon>IRL clade</taxon>
        <taxon>Trifolieae</taxon>
        <taxon>Trifolium</taxon>
    </lineage>
</organism>